<sequence length="167" mass="18322">MARSITLQPEVHPFATTARVRPRGRAVLPVADYDLLLEYLEICERDRGPNWALLAYVLQNRIVNTEPSHRPVDRDIVVSRNEVIYSVSGASVEVGLLVHQPNVGPRQRGTIPVSSLLGATLIGMRIGQRAPLLCEDGSVKSLVVVDTVTPNPTSGPNLCPELQERRS</sequence>
<dbReference type="AlphaFoldDB" id="A0AAE5BX13"/>
<evidence type="ECO:0000313" key="1">
    <source>
        <dbReference type="EMBL" id="NBZ89887.1"/>
    </source>
</evidence>
<dbReference type="RefSeq" id="WP_168776677.1">
    <property type="nucleotide sequence ID" value="NZ_JAABNR010000038.1"/>
</dbReference>
<proteinExistence type="predicted"/>
<dbReference type="Proteomes" id="UP001193501">
    <property type="component" value="Unassembled WGS sequence"/>
</dbReference>
<accession>A0AAE5BX13</accession>
<gene>
    <name evidence="1" type="ORF">GV832_20070</name>
</gene>
<reference evidence="1" key="1">
    <citation type="submission" date="2020-01" db="EMBL/GenBank/DDBJ databases">
        <authorList>
            <person name="Chen W.-M."/>
        </authorList>
    </citation>
    <scope>NUCLEOTIDE SEQUENCE</scope>
    <source>
        <strain evidence="1">CYK-10</strain>
    </source>
</reference>
<name>A0AAE5BX13_9RHOB</name>
<organism evidence="1 2">
    <name type="scientific">Stagnihabitans tardus</name>
    <dbReference type="NCBI Taxonomy" id="2699202"/>
    <lineage>
        <taxon>Bacteria</taxon>
        <taxon>Pseudomonadati</taxon>
        <taxon>Pseudomonadota</taxon>
        <taxon>Alphaproteobacteria</taxon>
        <taxon>Rhodobacterales</taxon>
        <taxon>Paracoccaceae</taxon>
        <taxon>Stagnihabitans</taxon>
    </lineage>
</organism>
<keyword evidence="2" id="KW-1185">Reference proteome</keyword>
<dbReference type="EMBL" id="JAABNR010000038">
    <property type="protein sequence ID" value="NBZ89887.1"/>
    <property type="molecule type" value="Genomic_DNA"/>
</dbReference>
<evidence type="ECO:0000313" key="2">
    <source>
        <dbReference type="Proteomes" id="UP001193501"/>
    </source>
</evidence>
<protein>
    <submittedName>
        <fullName evidence="1">Uncharacterized protein</fullName>
    </submittedName>
</protein>
<comment type="caution">
    <text evidence="1">The sequence shown here is derived from an EMBL/GenBank/DDBJ whole genome shotgun (WGS) entry which is preliminary data.</text>
</comment>